<evidence type="ECO:0000256" key="4">
    <source>
        <dbReference type="ARBA" id="ARBA00023125"/>
    </source>
</evidence>
<proteinExistence type="predicted"/>
<evidence type="ECO:0000313" key="7">
    <source>
        <dbReference type="EMBL" id="KAJ8968348.1"/>
    </source>
</evidence>
<reference evidence="7" key="1">
    <citation type="journal article" date="2023" name="Insect Mol. Biol.">
        <title>Genome sequencing provides insights into the evolution of gene families encoding plant cell wall-degrading enzymes in longhorned beetles.</title>
        <authorList>
            <person name="Shin N.R."/>
            <person name="Okamura Y."/>
            <person name="Kirsch R."/>
            <person name="Pauchet Y."/>
        </authorList>
    </citation>
    <scope>NUCLEOTIDE SEQUENCE</scope>
    <source>
        <strain evidence="7">MMC_N1</strain>
    </source>
</reference>
<gene>
    <name evidence="7" type="ORF">NQ317_011228</name>
</gene>
<dbReference type="SMART" id="SM00980">
    <property type="entry name" value="THAP"/>
    <property type="match status" value="1"/>
</dbReference>
<sequence length="134" mass="15886">MFKECFVPTCTNNNINWPSKIFVYVPRDEKRRKSWFEKARVEKKLTKTSSIYCCEDHFDLQEDSENWFYYKTIGSNLILKKDAVPHRNMEARVGHLQSPDQVSQLTSSERKRKSEILTSLSSIKKYKKTIIQDT</sequence>
<dbReference type="Pfam" id="PF05485">
    <property type="entry name" value="THAP"/>
    <property type="match status" value="1"/>
</dbReference>
<protein>
    <recommendedName>
        <fullName evidence="6">THAP-type domain-containing protein</fullName>
    </recommendedName>
</protein>
<name>A0ABQ9IX87_9CUCU</name>
<dbReference type="Proteomes" id="UP001162164">
    <property type="component" value="Unassembled WGS sequence"/>
</dbReference>
<dbReference type="EMBL" id="JAPWTJ010002018">
    <property type="protein sequence ID" value="KAJ8968348.1"/>
    <property type="molecule type" value="Genomic_DNA"/>
</dbReference>
<dbReference type="InterPro" id="IPR006612">
    <property type="entry name" value="THAP_Znf"/>
</dbReference>
<evidence type="ECO:0000256" key="2">
    <source>
        <dbReference type="ARBA" id="ARBA00022771"/>
    </source>
</evidence>
<evidence type="ECO:0000259" key="6">
    <source>
        <dbReference type="PROSITE" id="PS50950"/>
    </source>
</evidence>
<evidence type="ECO:0000256" key="1">
    <source>
        <dbReference type="ARBA" id="ARBA00022723"/>
    </source>
</evidence>
<dbReference type="PROSITE" id="PS50950">
    <property type="entry name" value="ZF_THAP"/>
    <property type="match status" value="1"/>
</dbReference>
<keyword evidence="3" id="KW-0862">Zinc</keyword>
<evidence type="ECO:0000256" key="5">
    <source>
        <dbReference type="PROSITE-ProRule" id="PRU00309"/>
    </source>
</evidence>
<keyword evidence="2 5" id="KW-0863">Zinc-finger</keyword>
<comment type="caution">
    <text evidence="7">The sequence shown here is derived from an EMBL/GenBank/DDBJ whole genome shotgun (WGS) entry which is preliminary data.</text>
</comment>
<evidence type="ECO:0000313" key="8">
    <source>
        <dbReference type="Proteomes" id="UP001162164"/>
    </source>
</evidence>
<feature type="domain" description="THAP-type" evidence="6">
    <location>
        <begin position="1"/>
        <end position="88"/>
    </location>
</feature>
<evidence type="ECO:0000256" key="3">
    <source>
        <dbReference type="ARBA" id="ARBA00022833"/>
    </source>
</evidence>
<organism evidence="7 8">
    <name type="scientific">Molorchus minor</name>
    <dbReference type="NCBI Taxonomy" id="1323400"/>
    <lineage>
        <taxon>Eukaryota</taxon>
        <taxon>Metazoa</taxon>
        <taxon>Ecdysozoa</taxon>
        <taxon>Arthropoda</taxon>
        <taxon>Hexapoda</taxon>
        <taxon>Insecta</taxon>
        <taxon>Pterygota</taxon>
        <taxon>Neoptera</taxon>
        <taxon>Endopterygota</taxon>
        <taxon>Coleoptera</taxon>
        <taxon>Polyphaga</taxon>
        <taxon>Cucujiformia</taxon>
        <taxon>Chrysomeloidea</taxon>
        <taxon>Cerambycidae</taxon>
        <taxon>Lamiinae</taxon>
        <taxon>Monochamini</taxon>
        <taxon>Molorchus</taxon>
    </lineage>
</organism>
<keyword evidence="8" id="KW-1185">Reference proteome</keyword>
<dbReference type="SUPFAM" id="SSF57716">
    <property type="entry name" value="Glucocorticoid receptor-like (DNA-binding domain)"/>
    <property type="match status" value="1"/>
</dbReference>
<keyword evidence="4 5" id="KW-0238">DNA-binding</keyword>
<keyword evidence="1" id="KW-0479">Metal-binding</keyword>
<accession>A0ABQ9IX87</accession>